<reference evidence="1" key="1">
    <citation type="submission" date="2023-04" db="EMBL/GenBank/DDBJ databases">
        <title>A chromosome-level genome assembly of the parasitoid wasp Eretmocerus hayati.</title>
        <authorList>
            <person name="Zhong Y."/>
            <person name="Liu S."/>
            <person name="Liu Y."/>
        </authorList>
    </citation>
    <scope>NUCLEOTIDE SEQUENCE</scope>
    <source>
        <strain evidence="1">ZJU_SS_LIU_2023</strain>
    </source>
</reference>
<dbReference type="Proteomes" id="UP001239111">
    <property type="component" value="Chromosome 3"/>
</dbReference>
<comment type="caution">
    <text evidence="1">The sequence shown here is derived from an EMBL/GenBank/DDBJ whole genome shotgun (WGS) entry which is preliminary data.</text>
</comment>
<gene>
    <name evidence="1" type="ORF">QAD02_003340</name>
</gene>
<sequence>MGMPLMSAPVVFPGPALSASAAPATGHRRRRGHRGGSRVTRSLANTGASIELLEAASRPANVIAPPADFVPPTLVSSFSRHVSATDTIEAAAVNTAASAGISSSLRVRPATIPIDSAISPEIIVEPLALPGPFSLSEHVEGPFCLCGCQDSSDPSLGTYATGLSVSLPSNAPSPVESRPIPPAPPSYEEDVATSDPQSSNEPVSQPGNSRISITIVSFYRLRNAADEFSRVLSEVLGAEQNSENSPDIVDISFGLHGVRHAEGTIDLPDLLSTLSRMSHSLSAIRDVAIAPENVDSTSGSSVEILSNPSDSKSADGNTPTADFLASAPENIDPPSPPDHDEAGPPDVVDESKGAMQTGAAQMIESPAEQNPLVPPNRDDGTDPAGEEYLGFQGAAFDFPISTPISPCYGPSLDSGYVSDADLLCPTFAHAAFSFPDYFTTVASPPFPQSVANRRVSWLQ</sequence>
<organism evidence="1 2">
    <name type="scientific">Eretmocerus hayati</name>
    <dbReference type="NCBI Taxonomy" id="131215"/>
    <lineage>
        <taxon>Eukaryota</taxon>
        <taxon>Metazoa</taxon>
        <taxon>Ecdysozoa</taxon>
        <taxon>Arthropoda</taxon>
        <taxon>Hexapoda</taxon>
        <taxon>Insecta</taxon>
        <taxon>Pterygota</taxon>
        <taxon>Neoptera</taxon>
        <taxon>Endopterygota</taxon>
        <taxon>Hymenoptera</taxon>
        <taxon>Apocrita</taxon>
        <taxon>Proctotrupomorpha</taxon>
        <taxon>Chalcidoidea</taxon>
        <taxon>Aphelinidae</taxon>
        <taxon>Aphelininae</taxon>
        <taxon>Eretmocerus</taxon>
    </lineage>
</organism>
<accession>A0ACC2NLT3</accession>
<protein>
    <submittedName>
        <fullName evidence="1">Uncharacterized protein</fullName>
    </submittedName>
</protein>
<proteinExistence type="predicted"/>
<dbReference type="EMBL" id="CM056743">
    <property type="protein sequence ID" value="KAJ8672081.1"/>
    <property type="molecule type" value="Genomic_DNA"/>
</dbReference>
<keyword evidence="2" id="KW-1185">Reference proteome</keyword>
<evidence type="ECO:0000313" key="1">
    <source>
        <dbReference type="EMBL" id="KAJ8672081.1"/>
    </source>
</evidence>
<name>A0ACC2NLT3_9HYME</name>
<evidence type="ECO:0000313" key="2">
    <source>
        <dbReference type="Proteomes" id="UP001239111"/>
    </source>
</evidence>